<evidence type="ECO:0000313" key="1">
    <source>
        <dbReference type="EMBL" id="ABT15033.1"/>
    </source>
</evidence>
<proteinExistence type="predicted"/>
<evidence type="ECO:0000313" key="2">
    <source>
        <dbReference type="Proteomes" id="UP000202419"/>
    </source>
</evidence>
<dbReference type="KEGG" id="vg:5658739"/>
<organism evidence="1 2">
    <name type="scientific">Paramecium bursaria Chlorella virus NY2A</name>
    <name type="common">PBCV-NY2A</name>
    <dbReference type="NCBI Taxonomy" id="46021"/>
    <lineage>
        <taxon>Viruses</taxon>
        <taxon>Varidnaviria</taxon>
        <taxon>Bamfordvirae</taxon>
        <taxon>Nucleocytoviricota</taxon>
        <taxon>Megaviricetes</taxon>
        <taxon>Algavirales</taxon>
        <taxon>Phycodnaviridae</taxon>
        <taxon>Chlorovirus</taxon>
        <taxon>Chlorovirus americanus</taxon>
    </lineage>
</organism>
<reference evidence="1 2" key="1">
    <citation type="journal article" date="2007" name="Virology">
        <title>Sequence and annotation of the 369-kb NY-2A and the 345-kb AR158 viruses that infect Chlorella NC64A.</title>
        <authorList>
            <person name="Fitzgerald L.A."/>
            <person name="Graves M.V."/>
            <person name="Li X."/>
            <person name="Feldblyum T."/>
            <person name="Nierman W.C."/>
            <person name="Van Etten J.L."/>
        </authorList>
    </citation>
    <scope>NUCLEOTIDE SEQUENCE [LARGE SCALE GENOMIC DNA]</scope>
    <source>
        <strain evidence="1 2">NY-2A</strain>
    </source>
</reference>
<accession>A7IXF9</accession>
<keyword evidence="2" id="KW-1185">Reference proteome</keyword>
<protein>
    <submittedName>
        <fullName evidence="1">Uncharacterized protein b634L</fullName>
    </submittedName>
</protein>
<name>A7IXF9_PBCVN</name>
<gene>
    <name evidence="1" type="primary">b634L</name>
    <name evidence="1" type="ORF">NY2A_b634L</name>
</gene>
<sequence>MLSISRKLSLDALGVGGGNFFSSAAALSSTSSGNNSSISFFGNLMISPLNREHKQYFRPTSSSFLE</sequence>
<dbReference type="Proteomes" id="UP000202419">
    <property type="component" value="Segment"/>
</dbReference>
<dbReference type="EMBL" id="DQ491002">
    <property type="protein sequence ID" value="ABT15033.1"/>
    <property type="molecule type" value="Genomic_DNA"/>
</dbReference>
<dbReference type="GeneID" id="5658739"/>
<dbReference type="RefSeq" id="YP_001497830.1">
    <property type="nucleotide sequence ID" value="NC_009898.1"/>
</dbReference>
<organismHost>
    <name type="scientific">Chlorella</name>
    <dbReference type="NCBI Taxonomy" id="3071"/>
</organismHost>